<dbReference type="InterPro" id="IPR004258">
    <property type="entry name" value="DBL"/>
</dbReference>
<dbReference type="GO" id="GO:0046789">
    <property type="term" value="F:host cell surface receptor binding"/>
    <property type="evidence" value="ECO:0007669"/>
    <property type="project" value="InterPro"/>
</dbReference>
<evidence type="ECO:0000259" key="4">
    <source>
        <dbReference type="Pfam" id="PF18562"/>
    </source>
</evidence>
<dbReference type="VEuPathDB" id="PlasmoDB:PfCD01_080039400"/>
<organism evidence="6">
    <name type="scientific">Plasmodium falciparum</name>
    <name type="common">malaria parasite P. falciparum</name>
    <dbReference type="NCBI Taxonomy" id="5833"/>
    <lineage>
        <taxon>Eukaryota</taxon>
        <taxon>Sar</taxon>
        <taxon>Alveolata</taxon>
        <taxon>Apicomplexa</taxon>
        <taxon>Aconoidasida</taxon>
        <taxon>Haemosporida</taxon>
        <taxon>Plasmodiidae</taxon>
        <taxon>Plasmodium</taxon>
        <taxon>Plasmodium (Laverania)</taxon>
    </lineage>
</organism>
<sequence length="1531" mass="175598">YNLEKMGRTSTMKHDLLAEVCMAAKYEGDSIKTHYTIHQHKYGDSASQLCTVLARSFADIGDIVRGKDLYLGDKKKNQKETEREILEKKLKDIFKEIHENLDHSIKSKYNDAPDYYQLREDWWTANRETVWEAITCNDDNKLASASYFRETCNGQHKTDNKCRCSDNQVPTYFDYVPQYLRWFEEWAEDFCTKRKHKLENAIKNCRDDSQKLYCSGNGYNCKKTIRAQEKLVEGDDCHKCSVSCKPFVKWIDNQKLEFDKQVKKYDEEIKKEHQTTITIKTVNGKTTINNLYVKDFYDILKEQYETVEKFLQLLSNEKICKDKPQVKQETASSVDFNNHETNRTFCRTKYCEPCPLCGLGMEAPPWNPKEDKDCVHRGIKTFDENNSTKIELLVKDVTGTNIVEKLGGLCNTSKKKDIQTWKCYYQKGDKKEGIPRSSDCILQDGNQGKPQKRTIHSFNSLFWQWVTEMLEDSIKWRKEHENCINNNNTCKKGCKSKCECFQKWVQRMKEEWQQVKDHYKKEDFSEDVGIGFTAFGTLEMNLQYDYFPKIKAPYKEVKFVEEIEQIIDENVNELSNCTEENNSINELLKKEKGIAETCKQTQEECKKKKQQQQKQPDKGGAGRSAPSLEPRSEKGDSASDEEEEEEEEEDKDHHEVEVEEEKAKKEEGTTPGPSATKEEVNPCDIVNTLFTSGDNNALKEACSLKYGQNAPTSWKCVPTEKPGEATSESSSVRVARAADPATSSDNKGGLCVPPRRRKLYIGRLTQWAATVNGNKEGSEGGGSGSQVTVQSQGADGKQTQQTSGSEAPSPSEKLRTAFIESAAIETFFAWHKFKMDKKKEDEEKKEQVVNTSSEPDKLDNQLKSGDIPEEFKRQMFYTLGDYRDICIGDEKVINTLKAGGIDMEKIKKAIEKILPKNGTPSLSGKKTTPKEWWDENAPHIWNGMICALTYNTETRTKNEGVYEKLTSTEKNNTYDKVTFKGGFNSDKKTTATITKLEEFSQRPTFFRWLEEWGETFCRKQKHKLEIIRVDCRGDKEKNVEKCCDDDGFECKEMCPCKDGSFETLKCPSCAKSCKSYKKWIKTKKKEFDKQEQKYKTEIENVDNNTGYNTFSRTLKTNYTDAAEFLKMLGTCKPNNGEGKTIFDDKDKTFQHTEYCKPCSKFKIKCENGYCSGDTKGKCKQNGNDFISPEDIKKEGGSTEDIVMLVNDDDTKKFDGLEACQTSGIFEGIRKDEWKCGEFCGVDICTLEKNNNGERVSAKENDGKNQIILIRALFKRWLEYFLEDYNKINAKISHCKKSEEKIKCIKDCTNKCTCIEKWVEEKKKEWTNIRDRYINQYRDKNSNEAFEVKSFLETLIPLMDLTNGKEKIQELNKFLRSYECNCAANSTSEDSKKNDVIDCLLDRLQQKIGECKNKHNGQTSSLSVENTAQCAEYTPPEDEDDTLHEEIEVKAPNICPVLPKPQAEKEDGCKTDAPQPDVKEEEEEKEEEKNKADEEETASGPTGPPPSPQPPSQPRTPQIVENPLLRPALATS</sequence>
<feature type="region of interest" description="Disordered" evidence="1">
    <location>
        <begin position="1448"/>
        <end position="1531"/>
    </location>
</feature>
<accession>A0A0F6P8G8</accession>
<feature type="domain" description="Cysteine-rich interdomain region 1 gamma" evidence="4">
    <location>
        <begin position="1198"/>
        <end position="1248"/>
    </location>
</feature>
<gene>
    <name evidence="6" type="primary">var58</name>
</gene>
<dbReference type="InterPro" id="IPR041480">
    <property type="entry name" value="CIDR1_gamma"/>
</dbReference>
<reference evidence="6" key="1">
    <citation type="journal article" date="2015" name="Malar. J.">
        <title>Transcription of the var genes from a freshly-obtained field isolate of Plasmodium falciparum shows more variable switching patterns than long laboratory-adapted isolates.</title>
        <authorList>
            <person name="Ye R."/>
            <person name="Zhang D."/>
            <person name="Chen B."/>
            <person name="Zhu Y."/>
            <person name="Zhang Y."/>
            <person name="Wang S."/>
            <person name="Pan W."/>
        </authorList>
    </citation>
    <scope>NUCLEOTIDE SEQUENCE</scope>
    <source>
        <strain evidence="6">FCYN0906-5H</strain>
    </source>
</reference>
<name>A0A0F6P8G8_PLAFA</name>
<feature type="compositionally biased region" description="Basic and acidic residues" evidence="1">
    <location>
        <begin position="651"/>
        <end position="668"/>
    </location>
</feature>
<dbReference type="Pfam" id="PF18562">
    <property type="entry name" value="CIDR1_gamma"/>
    <property type="match status" value="1"/>
</dbReference>
<protein>
    <submittedName>
        <fullName evidence="6">Erythrocyte membrane protein 1</fullName>
    </submittedName>
</protein>
<feature type="domain" description="Duffy-binding-like" evidence="5">
    <location>
        <begin position="185"/>
        <end position="349"/>
    </location>
</feature>
<feature type="domain" description="Duffy-binding-like" evidence="2">
    <location>
        <begin position="1272"/>
        <end position="1416"/>
    </location>
</feature>
<feature type="non-terminal residue" evidence="6">
    <location>
        <position position="1"/>
    </location>
</feature>
<dbReference type="EMBL" id="KJ856484">
    <property type="protein sequence ID" value="AJD77414.1"/>
    <property type="molecule type" value="Genomic_DNA"/>
</dbReference>
<evidence type="ECO:0000256" key="1">
    <source>
        <dbReference type="SAM" id="MobiDB-lite"/>
    </source>
</evidence>
<feature type="domain" description="Duffy-binding-like" evidence="5">
    <location>
        <begin position="1011"/>
        <end position="1153"/>
    </location>
</feature>
<dbReference type="Gene3D" id="1.20.1310.20">
    <property type="entry name" value="Duffy-antigen binding domain"/>
    <property type="match status" value="2"/>
</dbReference>
<dbReference type="SUPFAM" id="SSF140924">
    <property type="entry name" value="Duffy binding domain-like"/>
    <property type="match status" value="4"/>
</dbReference>
<feature type="domain" description="Duffy-binding-like" evidence="2">
    <location>
        <begin position="461"/>
        <end position="604"/>
    </location>
</feature>
<feature type="domain" description="Duffy-antigen binding" evidence="3">
    <location>
        <begin position="2"/>
        <end position="181"/>
    </location>
</feature>
<dbReference type="Pfam" id="PF22672">
    <property type="entry name" value="DBL_C"/>
    <property type="match status" value="2"/>
</dbReference>
<dbReference type="VEuPathDB" id="PlasmoDB:PfML01_000006100"/>
<evidence type="ECO:0000259" key="5">
    <source>
        <dbReference type="Pfam" id="PF22672"/>
    </source>
</evidence>
<dbReference type="VEuPathDB" id="PlasmoDB:PfTG01_040033300"/>
<evidence type="ECO:0000259" key="3">
    <source>
        <dbReference type="Pfam" id="PF05424"/>
    </source>
</evidence>
<dbReference type="Gene3D" id="1.20.58.830">
    <property type="match status" value="2"/>
</dbReference>
<feature type="domain" description="Duffy-antigen binding" evidence="3">
    <location>
        <begin position="749"/>
        <end position="972"/>
    </location>
</feature>
<dbReference type="Pfam" id="PF03011">
    <property type="entry name" value="PFEMP"/>
    <property type="match status" value="2"/>
</dbReference>
<feature type="compositionally biased region" description="Polar residues" evidence="1">
    <location>
        <begin position="797"/>
        <end position="808"/>
    </location>
</feature>
<evidence type="ECO:0000259" key="2">
    <source>
        <dbReference type="Pfam" id="PF03011"/>
    </source>
</evidence>
<proteinExistence type="predicted"/>
<feature type="non-terminal residue" evidence="6">
    <location>
        <position position="1531"/>
    </location>
</feature>
<dbReference type="InterPro" id="IPR008602">
    <property type="entry name" value="Duffy-antigen-binding"/>
</dbReference>
<feature type="region of interest" description="Disordered" evidence="1">
    <location>
        <begin position="839"/>
        <end position="863"/>
    </location>
</feature>
<dbReference type="FunFam" id="1.20.58.830:FF:000005">
    <property type="entry name" value="Erythrocyte membrane protein 1, PfEMP1"/>
    <property type="match status" value="1"/>
</dbReference>
<dbReference type="Gene3D" id="1.20.58.1930">
    <property type="match status" value="2"/>
</dbReference>
<dbReference type="GO" id="GO:0016020">
    <property type="term" value="C:membrane"/>
    <property type="evidence" value="ECO:0007669"/>
    <property type="project" value="InterPro"/>
</dbReference>
<feature type="region of interest" description="Disordered" evidence="1">
    <location>
        <begin position="709"/>
        <end position="752"/>
    </location>
</feature>
<dbReference type="InterPro" id="IPR054595">
    <property type="entry name" value="DBL_C"/>
</dbReference>
<dbReference type="Pfam" id="PF05424">
    <property type="entry name" value="Duffy_binding"/>
    <property type="match status" value="2"/>
</dbReference>
<dbReference type="InterPro" id="IPR042202">
    <property type="entry name" value="Duffy-ag-bd_sf"/>
</dbReference>
<feature type="region of interest" description="Disordered" evidence="1">
    <location>
        <begin position="772"/>
        <end position="812"/>
    </location>
</feature>
<feature type="compositionally biased region" description="Low complexity" evidence="1">
    <location>
        <begin position="724"/>
        <end position="738"/>
    </location>
</feature>
<feature type="compositionally biased region" description="Pro residues" evidence="1">
    <location>
        <begin position="1501"/>
        <end position="1513"/>
    </location>
</feature>
<feature type="region of interest" description="Disordered" evidence="1">
    <location>
        <begin position="603"/>
        <end position="682"/>
    </location>
</feature>
<feature type="compositionally biased region" description="Acidic residues" evidence="1">
    <location>
        <begin position="638"/>
        <end position="650"/>
    </location>
</feature>
<dbReference type="FunFam" id="1.20.58.1930:FF:000001">
    <property type="entry name" value="Erythrocyte membrane protein 1, PfEMP1"/>
    <property type="match status" value="1"/>
</dbReference>
<dbReference type="VEuPathDB" id="PlasmoDB:PfSN01_120025100"/>
<evidence type="ECO:0000313" key="6">
    <source>
        <dbReference type="EMBL" id="AJD77414.1"/>
    </source>
</evidence>